<dbReference type="InterPro" id="IPR012349">
    <property type="entry name" value="Split_barrel_FMN-bd"/>
</dbReference>
<dbReference type="AlphaFoldDB" id="A0A0P6YJH3"/>
<keyword evidence="2" id="KW-1185">Reference proteome</keyword>
<proteinExistence type="predicted"/>
<protein>
    <recommendedName>
        <fullName evidence="3">Pyridoxamine 5'-phosphate oxidase putative domain-containing protein</fullName>
    </recommendedName>
</protein>
<sequence>MQHQTEQLSDGQRLNAAQIWAFLAKVSVGRLATHDHARNQSNLAPLFFVCEAPHIYFATQPGHKLNLLRRYPQGVGLQADAFEPTGSTSVFVWGRYRDVPLGAEYAHAIRLLAFKYGTGFWQQILDQATKALKAGPRAVINTISQATTGCIQIERIGGRHWEHGL</sequence>
<dbReference type="RefSeq" id="WP_054535557.1">
    <property type="nucleotide sequence ID" value="NZ_LGKP01000025.1"/>
</dbReference>
<dbReference type="STRING" id="70996.SE18_16480"/>
<dbReference type="InterPro" id="IPR024747">
    <property type="entry name" value="Pyridox_Oxase-rel"/>
</dbReference>
<gene>
    <name evidence="1" type="ORF">SE18_16480</name>
</gene>
<evidence type="ECO:0008006" key="3">
    <source>
        <dbReference type="Google" id="ProtNLM"/>
    </source>
</evidence>
<accession>A0A0P6YJH3</accession>
<dbReference type="EMBL" id="LGKP01000025">
    <property type="protein sequence ID" value="KPL85277.1"/>
    <property type="molecule type" value="Genomic_DNA"/>
</dbReference>
<comment type="caution">
    <text evidence="1">The sequence shown here is derived from an EMBL/GenBank/DDBJ whole genome shotgun (WGS) entry which is preliminary data.</text>
</comment>
<dbReference type="Gene3D" id="2.30.110.10">
    <property type="entry name" value="Electron Transport, Fmn-binding Protein, Chain A"/>
    <property type="match status" value="1"/>
</dbReference>
<organism evidence="1 2">
    <name type="scientific">Herpetosiphon geysericola</name>
    <dbReference type="NCBI Taxonomy" id="70996"/>
    <lineage>
        <taxon>Bacteria</taxon>
        <taxon>Bacillati</taxon>
        <taxon>Chloroflexota</taxon>
        <taxon>Chloroflexia</taxon>
        <taxon>Herpetosiphonales</taxon>
        <taxon>Herpetosiphonaceae</taxon>
        <taxon>Herpetosiphon</taxon>
    </lineage>
</organism>
<dbReference type="Proteomes" id="UP000050277">
    <property type="component" value="Unassembled WGS sequence"/>
</dbReference>
<reference evidence="1 2" key="1">
    <citation type="submission" date="2015-07" db="EMBL/GenBank/DDBJ databases">
        <title>Whole genome sequence of Herpetosiphon geysericola DSM 7119.</title>
        <authorList>
            <person name="Hemp J."/>
            <person name="Ward L.M."/>
            <person name="Pace L.A."/>
            <person name="Fischer W.W."/>
        </authorList>
    </citation>
    <scope>NUCLEOTIDE SEQUENCE [LARGE SCALE GENOMIC DNA]</scope>
    <source>
        <strain evidence="1 2">DSM 7119</strain>
    </source>
</reference>
<evidence type="ECO:0000313" key="2">
    <source>
        <dbReference type="Proteomes" id="UP000050277"/>
    </source>
</evidence>
<dbReference type="OrthoDB" id="9794935at2"/>
<dbReference type="SUPFAM" id="SSF50475">
    <property type="entry name" value="FMN-binding split barrel"/>
    <property type="match status" value="1"/>
</dbReference>
<name>A0A0P6YJH3_9CHLR</name>
<dbReference type="Pfam" id="PF12900">
    <property type="entry name" value="Pyridox_ox_2"/>
    <property type="match status" value="1"/>
</dbReference>
<evidence type="ECO:0000313" key="1">
    <source>
        <dbReference type="EMBL" id="KPL85277.1"/>
    </source>
</evidence>